<dbReference type="InterPro" id="IPR050696">
    <property type="entry name" value="FtsA/MreB"/>
</dbReference>
<sequence>MRSRKNGKNTSNKADSSISRNSVIGVDIGQGGIRMVQLSGRKLNQVQLEKYAAVTLPGNVVSGNDIVDFDQLVSHLQQCYTKLKTSCKQVNIALPSGIVTIEENFSYDPEGNDISLQEMVESEVVRVGALDGVNYDWKELSEDPRTGVLSVVIAAAKTDDVNSRVDLLEEVGLQAVNVDVDVFALANAFIYADEMMGNQFTRSKILVVNVGDVNMNAMVLQNNKILFRHEANLGFEQLVQLIQRTYQCTDSEAVAMAYGRGSRPGDYRELITESFNMQIAQEVQRALQFFLATQNMDEGVDISQIFISGIGCTDAAGLDHVVSTHTNIPTQQCAPVSLAASKSKIDGTQLQKDADSLTMAFGLALRGLI</sequence>
<reference evidence="1 2" key="1">
    <citation type="submission" date="2011-01" db="EMBL/GenBank/DDBJ databases">
        <authorList>
            <person name="Muzny D."/>
            <person name="Qin X."/>
            <person name="Deng J."/>
            <person name="Jiang H."/>
            <person name="Liu Y."/>
            <person name="Qu J."/>
            <person name="Song X.-Z."/>
            <person name="Zhang L."/>
            <person name="Thornton R."/>
            <person name="Coyle M."/>
            <person name="Francisco L."/>
            <person name="Jackson L."/>
            <person name="Javaid M."/>
            <person name="Korchina V."/>
            <person name="Kovar C."/>
            <person name="Mata R."/>
            <person name="Mathew T."/>
            <person name="Ngo R."/>
            <person name="Nguyen L."/>
            <person name="Nguyen N."/>
            <person name="Okwuonu G."/>
            <person name="Ongeri F."/>
            <person name="Pham C."/>
            <person name="Simmons D."/>
            <person name="Wilczek-Boney K."/>
            <person name="Hale W."/>
            <person name="Jakkamsetti A."/>
            <person name="Pham P."/>
            <person name="Ruth R."/>
            <person name="San Lucas F."/>
            <person name="Warren J."/>
            <person name="Zhang J."/>
            <person name="Zhao Z."/>
            <person name="Zhou C."/>
            <person name="Zhu D."/>
            <person name="Lee S."/>
            <person name="Bess C."/>
            <person name="Blankenburg K."/>
            <person name="Forbes L."/>
            <person name="Fu Q."/>
            <person name="Gubbala S."/>
            <person name="Hirani K."/>
            <person name="Jayaseelan J.C."/>
            <person name="Lara F."/>
            <person name="Munidasa M."/>
            <person name="Palculict T."/>
            <person name="Patil S."/>
            <person name="Pu L.-L."/>
            <person name="Saada N."/>
            <person name="Tang L."/>
            <person name="Weissenberger G."/>
            <person name="Zhu Y."/>
            <person name="Hemphill L."/>
            <person name="Shang Y."/>
            <person name="Youmans B."/>
            <person name="Ayvaz T."/>
            <person name="Ross M."/>
            <person name="Santibanez J."/>
            <person name="Aqrawi P."/>
            <person name="Gross S."/>
            <person name="Joshi V."/>
            <person name="Fowler G."/>
            <person name="Nazareth L."/>
            <person name="Reid J."/>
            <person name="Worley K."/>
            <person name="Petrosino J."/>
            <person name="Highlander S."/>
            <person name="Gibbs R."/>
        </authorList>
    </citation>
    <scope>NUCLEOTIDE SEQUENCE [LARGE SCALE GENOMIC DNA]</scope>
    <source>
        <strain evidence="1 2">ATCC 33394</strain>
    </source>
</reference>
<proteinExistence type="predicted"/>
<dbReference type="AlphaFoldDB" id="F0EW54"/>
<comment type="caution">
    <text evidence="1">The sequence shown here is derived from an EMBL/GenBank/DDBJ whole genome shotgun (WGS) entry which is preliminary data.</text>
</comment>
<dbReference type="EMBL" id="AEWV01000003">
    <property type="protein sequence ID" value="EGC18426.1"/>
    <property type="molecule type" value="Genomic_DNA"/>
</dbReference>
<keyword evidence="2" id="KW-1185">Reference proteome</keyword>
<evidence type="ECO:0000313" key="2">
    <source>
        <dbReference type="Proteomes" id="UP000004088"/>
    </source>
</evidence>
<dbReference type="HOGENOM" id="CLU_050686_1_0_4"/>
<dbReference type="PANTHER" id="PTHR32432">
    <property type="entry name" value="CELL DIVISION PROTEIN FTSA-RELATED"/>
    <property type="match status" value="1"/>
</dbReference>
<dbReference type="PIRSF" id="PIRSF019169">
    <property type="entry name" value="PilM"/>
    <property type="match status" value="1"/>
</dbReference>
<dbReference type="RefSeq" id="WP_003780872.1">
    <property type="nucleotide sequence ID" value="NZ_GL870929.1"/>
</dbReference>
<protein>
    <submittedName>
        <fullName evidence="1">Type IV pilus assembly protein PilM</fullName>
    </submittedName>
</protein>
<dbReference type="InterPro" id="IPR005883">
    <property type="entry name" value="PilM"/>
</dbReference>
<dbReference type="NCBIfam" id="TIGR01175">
    <property type="entry name" value="pilM"/>
    <property type="match status" value="1"/>
</dbReference>
<organism evidence="1 2">
    <name type="scientific">Kingella denitrificans ATCC 33394</name>
    <dbReference type="NCBI Taxonomy" id="888741"/>
    <lineage>
        <taxon>Bacteria</taxon>
        <taxon>Pseudomonadati</taxon>
        <taxon>Pseudomonadota</taxon>
        <taxon>Betaproteobacteria</taxon>
        <taxon>Neisseriales</taxon>
        <taxon>Neisseriaceae</taxon>
        <taxon>Kingella</taxon>
    </lineage>
</organism>
<accession>F0EW54</accession>
<evidence type="ECO:0000313" key="1">
    <source>
        <dbReference type="EMBL" id="EGC18426.1"/>
    </source>
</evidence>
<dbReference type="Gene3D" id="3.30.420.40">
    <property type="match status" value="2"/>
</dbReference>
<dbReference type="CDD" id="cd24049">
    <property type="entry name" value="ASKHA_NBD_PilM"/>
    <property type="match status" value="1"/>
</dbReference>
<dbReference type="STRING" id="888741.HMPREF9098_0088"/>
<dbReference type="PANTHER" id="PTHR32432:SF3">
    <property type="entry name" value="ETHANOLAMINE UTILIZATION PROTEIN EUTJ"/>
    <property type="match status" value="1"/>
</dbReference>
<dbReference type="Pfam" id="PF11104">
    <property type="entry name" value="PilM_2"/>
    <property type="match status" value="1"/>
</dbReference>
<dbReference type="Gene3D" id="3.30.1490.300">
    <property type="match status" value="1"/>
</dbReference>
<dbReference type="Proteomes" id="UP000004088">
    <property type="component" value="Unassembled WGS sequence"/>
</dbReference>
<gene>
    <name evidence="1" type="primary">pilM</name>
    <name evidence="1" type="ORF">HMPREF9098_0088</name>
</gene>
<name>F0EW54_9NEIS</name>